<dbReference type="GeneID" id="20674345"/>
<proteinExistence type="predicted"/>
<organism evidence="1 2">
    <name type="scientific">Heterobasidion irregulare (strain TC 32-1)</name>
    <dbReference type="NCBI Taxonomy" id="747525"/>
    <lineage>
        <taxon>Eukaryota</taxon>
        <taxon>Fungi</taxon>
        <taxon>Dikarya</taxon>
        <taxon>Basidiomycota</taxon>
        <taxon>Agaricomycotina</taxon>
        <taxon>Agaricomycetes</taxon>
        <taxon>Russulales</taxon>
        <taxon>Bondarzewiaceae</taxon>
        <taxon>Heterobasidion</taxon>
        <taxon>Heterobasidion annosum species complex</taxon>
    </lineage>
</organism>
<gene>
    <name evidence="1" type="ORF">HETIRDRAFT_429445</name>
</gene>
<sequence length="107" mass="12209">MTTLQVLDYVVKAHTILDLLHGPVAIVVECKRATILASKLYLWHSWLLKDESRGVSPQLLLKSWKKLREVGLDFLIAKGNNMTEWCTMLVTAELEMVLLKVMIEKTS</sequence>
<evidence type="ECO:0000313" key="1">
    <source>
        <dbReference type="EMBL" id="ETW77068.1"/>
    </source>
</evidence>
<evidence type="ECO:0000313" key="2">
    <source>
        <dbReference type="Proteomes" id="UP000030671"/>
    </source>
</evidence>
<dbReference type="RefSeq" id="XP_009550618.1">
    <property type="nucleotide sequence ID" value="XM_009552323.1"/>
</dbReference>
<dbReference type="AlphaFoldDB" id="W4JU37"/>
<dbReference type="Proteomes" id="UP000030671">
    <property type="component" value="Unassembled WGS sequence"/>
</dbReference>
<keyword evidence="2" id="KW-1185">Reference proteome</keyword>
<accession>W4JU37</accession>
<dbReference type="KEGG" id="hir:HETIRDRAFT_429445"/>
<dbReference type="HOGENOM" id="CLU_2210402_0_0_1"/>
<dbReference type="EMBL" id="KI925463">
    <property type="protein sequence ID" value="ETW77068.1"/>
    <property type="molecule type" value="Genomic_DNA"/>
</dbReference>
<reference evidence="1 2" key="1">
    <citation type="journal article" date="2012" name="New Phytol.">
        <title>Insight into trade-off between wood decay and parasitism from the genome of a fungal forest pathogen.</title>
        <authorList>
            <person name="Olson A."/>
            <person name="Aerts A."/>
            <person name="Asiegbu F."/>
            <person name="Belbahri L."/>
            <person name="Bouzid O."/>
            <person name="Broberg A."/>
            <person name="Canback B."/>
            <person name="Coutinho P.M."/>
            <person name="Cullen D."/>
            <person name="Dalman K."/>
            <person name="Deflorio G."/>
            <person name="van Diepen L.T."/>
            <person name="Dunand C."/>
            <person name="Duplessis S."/>
            <person name="Durling M."/>
            <person name="Gonthier P."/>
            <person name="Grimwood J."/>
            <person name="Fossdal C.G."/>
            <person name="Hansson D."/>
            <person name="Henrissat B."/>
            <person name="Hietala A."/>
            <person name="Himmelstrand K."/>
            <person name="Hoffmeister D."/>
            <person name="Hogberg N."/>
            <person name="James T.Y."/>
            <person name="Karlsson M."/>
            <person name="Kohler A."/>
            <person name="Kues U."/>
            <person name="Lee Y.H."/>
            <person name="Lin Y.C."/>
            <person name="Lind M."/>
            <person name="Lindquist E."/>
            <person name="Lombard V."/>
            <person name="Lucas S."/>
            <person name="Lunden K."/>
            <person name="Morin E."/>
            <person name="Murat C."/>
            <person name="Park J."/>
            <person name="Raffaello T."/>
            <person name="Rouze P."/>
            <person name="Salamov A."/>
            <person name="Schmutz J."/>
            <person name="Solheim H."/>
            <person name="Stahlberg J."/>
            <person name="Velez H."/>
            <person name="de Vries R.P."/>
            <person name="Wiebenga A."/>
            <person name="Woodward S."/>
            <person name="Yakovlev I."/>
            <person name="Garbelotto M."/>
            <person name="Martin F."/>
            <person name="Grigoriev I.V."/>
            <person name="Stenlid J."/>
        </authorList>
    </citation>
    <scope>NUCLEOTIDE SEQUENCE [LARGE SCALE GENOMIC DNA]</scope>
    <source>
        <strain evidence="1 2">TC 32-1</strain>
    </source>
</reference>
<dbReference type="InParanoid" id="W4JU37"/>
<protein>
    <submittedName>
        <fullName evidence="1">Uncharacterized protein</fullName>
    </submittedName>
</protein>
<name>W4JU37_HETIT</name>